<feature type="transmembrane region" description="Helical" evidence="1">
    <location>
        <begin position="214"/>
        <end position="235"/>
    </location>
</feature>
<comment type="caution">
    <text evidence="2">The sequence shown here is derived from an EMBL/GenBank/DDBJ whole genome shotgun (WGS) entry which is preliminary data.</text>
</comment>
<gene>
    <name evidence="2" type="ORF">GCM10007907_30900</name>
</gene>
<keyword evidence="1" id="KW-0472">Membrane</keyword>
<dbReference type="EMBL" id="BSOG01000004">
    <property type="protein sequence ID" value="GLR14300.1"/>
    <property type="molecule type" value="Genomic_DNA"/>
</dbReference>
<name>A0ABQ5YH05_9NEIS</name>
<feature type="transmembrane region" description="Helical" evidence="1">
    <location>
        <begin position="40"/>
        <end position="58"/>
    </location>
</feature>
<feature type="transmembrane region" description="Helical" evidence="1">
    <location>
        <begin position="178"/>
        <end position="199"/>
    </location>
</feature>
<dbReference type="RefSeq" id="WP_284197378.1">
    <property type="nucleotide sequence ID" value="NZ_BSOG01000004.1"/>
</dbReference>
<proteinExistence type="predicted"/>
<evidence type="ECO:0000256" key="1">
    <source>
        <dbReference type="SAM" id="Phobius"/>
    </source>
</evidence>
<keyword evidence="1" id="KW-1133">Transmembrane helix</keyword>
<feature type="transmembrane region" description="Helical" evidence="1">
    <location>
        <begin position="131"/>
        <end position="157"/>
    </location>
</feature>
<sequence>MSSAGLLWASLRGLPALRYWPVRRVLMKQLYFCGIEALPLLLFVGVAVGGIVVAQLHYQIGQSGEGSLQLLATITMGELAPMLTAILLTARSSSAMASELALMRFHGELTSLSRMGVSIHLYLVMPRVLGMMLACGVLTFYFAAASLVTGAIAVAGFGWLQELTRLALVLPPATLLQCLAKGVTFGAAIAAVACARGLAGGHSGTDVPIAASSAVIRALLTVFALDLVFIVVRYYA</sequence>
<evidence type="ECO:0000313" key="3">
    <source>
        <dbReference type="Proteomes" id="UP001156706"/>
    </source>
</evidence>
<feature type="transmembrane region" description="Helical" evidence="1">
    <location>
        <begin position="70"/>
        <end position="90"/>
    </location>
</feature>
<dbReference type="Proteomes" id="UP001156706">
    <property type="component" value="Unassembled WGS sequence"/>
</dbReference>
<keyword evidence="3" id="KW-1185">Reference proteome</keyword>
<dbReference type="PANTHER" id="PTHR30188">
    <property type="entry name" value="ABC TRANSPORTER PERMEASE PROTEIN-RELATED"/>
    <property type="match status" value="1"/>
</dbReference>
<dbReference type="Pfam" id="PF02405">
    <property type="entry name" value="MlaE"/>
    <property type="match status" value="1"/>
</dbReference>
<dbReference type="PANTHER" id="PTHR30188:SF4">
    <property type="entry name" value="PROTEIN TRIGALACTOSYLDIACYLGLYCEROL 1, CHLOROPLASTIC"/>
    <property type="match status" value="1"/>
</dbReference>
<protein>
    <recommendedName>
        <fullName evidence="4">ABC transporter permease</fullName>
    </recommendedName>
</protein>
<organism evidence="2 3">
    <name type="scientific">Chitinimonas prasina</name>
    <dbReference type="NCBI Taxonomy" id="1434937"/>
    <lineage>
        <taxon>Bacteria</taxon>
        <taxon>Pseudomonadati</taxon>
        <taxon>Pseudomonadota</taxon>
        <taxon>Betaproteobacteria</taxon>
        <taxon>Neisseriales</taxon>
        <taxon>Chitinibacteraceae</taxon>
        <taxon>Chitinimonas</taxon>
    </lineage>
</organism>
<evidence type="ECO:0000313" key="2">
    <source>
        <dbReference type="EMBL" id="GLR14300.1"/>
    </source>
</evidence>
<accession>A0ABQ5YH05</accession>
<evidence type="ECO:0008006" key="4">
    <source>
        <dbReference type="Google" id="ProtNLM"/>
    </source>
</evidence>
<dbReference type="InterPro" id="IPR030802">
    <property type="entry name" value="Permease_MalE"/>
</dbReference>
<reference evidence="3" key="1">
    <citation type="journal article" date="2019" name="Int. J. Syst. Evol. Microbiol.">
        <title>The Global Catalogue of Microorganisms (GCM) 10K type strain sequencing project: providing services to taxonomists for standard genome sequencing and annotation.</title>
        <authorList>
            <consortium name="The Broad Institute Genomics Platform"/>
            <consortium name="The Broad Institute Genome Sequencing Center for Infectious Disease"/>
            <person name="Wu L."/>
            <person name="Ma J."/>
        </authorList>
    </citation>
    <scope>NUCLEOTIDE SEQUENCE [LARGE SCALE GENOMIC DNA]</scope>
    <source>
        <strain evidence="3">NBRC 110044</strain>
    </source>
</reference>
<keyword evidence="1" id="KW-0812">Transmembrane</keyword>